<organism evidence="1 2">
    <name type="scientific">Pedobacter hiemivivus</name>
    <dbReference type="NCBI Taxonomy" id="2530454"/>
    <lineage>
        <taxon>Bacteria</taxon>
        <taxon>Pseudomonadati</taxon>
        <taxon>Bacteroidota</taxon>
        <taxon>Sphingobacteriia</taxon>
        <taxon>Sphingobacteriales</taxon>
        <taxon>Sphingobacteriaceae</taxon>
        <taxon>Pedobacter</taxon>
    </lineage>
</organism>
<proteinExistence type="predicted"/>
<dbReference type="EMBL" id="SJSM01000024">
    <property type="protein sequence ID" value="TCC87144.1"/>
    <property type="molecule type" value="Genomic_DNA"/>
</dbReference>
<name>A0A4R0MME4_9SPHI</name>
<sequence>MQKNFFVFFLLVVVTMTTRGQVSTISDLIKNRNSLQEKAPREKLYLHLDKQNYLATDTIWYKAYLTKALNNNYSTLSGVMYLELFDGKNELVKRYTTPTKYGFAWGQIALDPQMMLSGTYVLRAYTNWMRNFGDSLLFEREIRIGNSDNSVAVASGSSKSQSKINSPDLQFLPEGGVWVNGIKQRLGFKAINEQGKGIDLSGKILNDKNEVVATFNPIYKGMGFVDFTPNAGEIYSAVLQNGSRYPLPKTKLSGIILQVNNVEKSDSLQLTINGTQDVLTTPKNYFLIGESRGMICFGVKLRLKGQPRKINIAKDAFPTGISRLILLDEQLKPINERLAFINHHDQLKIALNPSKQKYSIRDKVDLKINVTDQFGKPLRGAFSIAVTDDQQVLRDSLNDENIVNYQLLTSDLRGNVESPNYYFSGQHAAALDALLLTQGWVSYDLPTKMKFSAESDYQVSGKVTNVFNKPMARTSVMLFGSGRRPIIIDTLTDESGRFTFNKLPVFDSDSASFVIRALNKNKKTFGVGLEVYDYKALDRPSRILSSKSTHLDTVFAAFTTAQRDNYKRGGGSQLQEVVINSKKAIRGSKNLNGPGEADYILTDSELSKEPRMSLESFLMRNLKGFRAGYPKRQAAAGLSGKAGQGIQFDPSKARDYVLNNKKVRLIIDGIDADMSFNMEREAGTGDHYDFLREIMGYYTADDIRGIEVMQSPRYNQNYMANFAPDLRFRADPVNDTDLAFIAITTKNGDGPFIKRRPGIYMYRPLKVNYAEQFYSPLYTAKEKPAKPTDFRSTIYWNPNITTNEKGEANVSFFCSDQKGKYTIWIEGTTMSDQFGVKVQKVVIE</sequence>
<dbReference type="RefSeq" id="WP_131611812.1">
    <property type="nucleotide sequence ID" value="NZ_SJSM01000024.1"/>
</dbReference>
<keyword evidence="1" id="KW-0121">Carboxypeptidase</keyword>
<reference evidence="1 2" key="1">
    <citation type="submission" date="2019-02" db="EMBL/GenBank/DDBJ databases">
        <title>Pedobacter sp. RP-3-8 sp. nov., isolated from Arctic soil.</title>
        <authorList>
            <person name="Dahal R.H."/>
        </authorList>
    </citation>
    <scope>NUCLEOTIDE SEQUENCE [LARGE SCALE GENOMIC DNA]</scope>
    <source>
        <strain evidence="1 2">RP-3-8</strain>
    </source>
</reference>
<gene>
    <name evidence="1" type="ORF">EZ444_23110</name>
</gene>
<dbReference type="SUPFAM" id="SSF49464">
    <property type="entry name" value="Carboxypeptidase regulatory domain-like"/>
    <property type="match status" value="1"/>
</dbReference>
<evidence type="ECO:0000313" key="2">
    <source>
        <dbReference type="Proteomes" id="UP000291117"/>
    </source>
</evidence>
<dbReference type="OrthoDB" id="609485at2"/>
<dbReference type="AlphaFoldDB" id="A0A4R0MME4"/>
<evidence type="ECO:0000313" key="1">
    <source>
        <dbReference type="EMBL" id="TCC87144.1"/>
    </source>
</evidence>
<comment type="caution">
    <text evidence="1">The sequence shown here is derived from an EMBL/GenBank/DDBJ whole genome shotgun (WGS) entry which is preliminary data.</text>
</comment>
<dbReference type="InterPro" id="IPR008969">
    <property type="entry name" value="CarboxyPept-like_regulatory"/>
</dbReference>
<keyword evidence="2" id="KW-1185">Reference proteome</keyword>
<dbReference type="Proteomes" id="UP000291117">
    <property type="component" value="Unassembled WGS sequence"/>
</dbReference>
<dbReference type="GO" id="GO:0004180">
    <property type="term" value="F:carboxypeptidase activity"/>
    <property type="evidence" value="ECO:0007669"/>
    <property type="project" value="UniProtKB-KW"/>
</dbReference>
<protein>
    <submittedName>
        <fullName evidence="1">Carboxypeptidase regulatory-like domain-containing protein</fullName>
    </submittedName>
</protein>
<accession>A0A4R0MME4</accession>
<keyword evidence="1" id="KW-0378">Hydrolase</keyword>
<keyword evidence="1" id="KW-0645">Protease</keyword>